<feature type="compositionally biased region" description="Low complexity" evidence="6">
    <location>
        <begin position="370"/>
        <end position="382"/>
    </location>
</feature>
<dbReference type="InterPro" id="IPR036607">
    <property type="entry name" value="PRKCSH"/>
</dbReference>
<dbReference type="Proteomes" id="UP001365542">
    <property type="component" value="Unassembled WGS sequence"/>
</dbReference>
<dbReference type="PANTHER" id="PTHR12630:SF1">
    <property type="entry name" value="GLUCOSIDASE 2 SUBUNIT BETA"/>
    <property type="match status" value="1"/>
</dbReference>
<keyword evidence="3" id="KW-0256">Endoplasmic reticulum</keyword>
<accession>A0AAV9X092</accession>
<feature type="coiled-coil region" evidence="5">
    <location>
        <begin position="162"/>
        <end position="270"/>
    </location>
</feature>
<gene>
    <name evidence="9" type="ORF">TWF694_002976</name>
</gene>
<evidence type="ECO:0000256" key="1">
    <source>
        <dbReference type="ARBA" id="ARBA00022387"/>
    </source>
</evidence>
<sequence length="549" mass="61677">MRSFLLLPFTLALTEAAQKPIGNDWILPRGVNPSLTDKYRPDTSNQFTCISAPHQKIHSNLVNDDFCDCPDGSDEPGTSACSHLNHSLNPLPGFYCANKGHIPAYIPFSRINDGICDYDVCCDGSDEWMGIGGVKCPDNCESIGREARKASEEARILYESGLKNYKSLVARAALLRKEAEDKVATLTGEISRTEIEVEKKRAELKEAEEEEKLKVSTDGSGEGKHAGLLKFARERIDEYKETLSTLQTQKETLEFQLESAEKILKTFKEEYNPNFNDEGVKRAVKAWEDYLAMKPVADENENDFKADVQTLTTEEINWDEWEPEPIPFVEDMYAIESLLPPFLRSWVHAQLNSLRDTLVENGLLAHRKPTTSTSTQGSTHTSPRIQKLTDDLSRSEGDLTTRKSQLDTLNSDLTKDYGTNSVFWALKDICTEAESGEYTYSYCHMGRASQKNRDGGSTHLGDWTGFEKRLDEEIEEEVLVVKFERGARCWNGPERSAYVYLRCGPEEKLLSVAETEKCVYKYVAVSPAVCAGEGGEEVKTEKVEEWGSS</sequence>
<dbReference type="AlphaFoldDB" id="A0AAV9X092"/>
<keyword evidence="10" id="KW-1185">Reference proteome</keyword>
<keyword evidence="4" id="KW-1015">Disulfide bond</keyword>
<evidence type="ECO:0000256" key="3">
    <source>
        <dbReference type="ARBA" id="ARBA00022824"/>
    </source>
</evidence>
<protein>
    <recommendedName>
        <fullName evidence="1">Glucosidase 2 subunit beta</fullName>
    </recommendedName>
</protein>
<dbReference type="EMBL" id="JAVHJO010000012">
    <property type="protein sequence ID" value="KAK6531809.1"/>
    <property type="molecule type" value="Genomic_DNA"/>
</dbReference>
<dbReference type="PROSITE" id="PS51914">
    <property type="entry name" value="MRH"/>
    <property type="match status" value="1"/>
</dbReference>
<dbReference type="SUPFAM" id="SSF50911">
    <property type="entry name" value="Mannose 6-phosphate receptor domain"/>
    <property type="match status" value="1"/>
</dbReference>
<proteinExistence type="predicted"/>
<dbReference type="Pfam" id="PF13015">
    <property type="entry name" value="PRKCSH_1"/>
    <property type="match status" value="1"/>
</dbReference>
<dbReference type="GO" id="GO:0017177">
    <property type="term" value="C:glucosidase II complex"/>
    <property type="evidence" value="ECO:0007669"/>
    <property type="project" value="TreeGrafter"/>
</dbReference>
<evidence type="ECO:0000313" key="9">
    <source>
        <dbReference type="EMBL" id="KAK6531809.1"/>
    </source>
</evidence>
<name>A0AAV9X092_9PEZI</name>
<evidence type="ECO:0000259" key="8">
    <source>
        <dbReference type="PROSITE" id="PS51914"/>
    </source>
</evidence>
<feature type="signal peptide" evidence="7">
    <location>
        <begin position="1"/>
        <end position="16"/>
    </location>
</feature>
<evidence type="ECO:0000256" key="2">
    <source>
        <dbReference type="ARBA" id="ARBA00022729"/>
    </source>
</evidence>
<dbReference type="GO" id="GO:0006491">
    <property type="term" value="P:N-glycan processing"/>
    <property type="evidence" value="ECO:0007669"/>
    <property type="project" value="TreeGrafter"/>
</dbReference>
<dbReference type="PANTHER" id="PTHR12630">
    <property type="entry name" value="N-LINKED OLIGOSACCHARIDE PROCESSING"/>
    <property type="match status" value="1"/>
</dbReference>
<keyword evidence="5" id="KW-0175">Coiled coil</keyword>
<dbReference type="InterPro" id="IPR044865">
    <property type="entry name" value="MRH_dom"/>
</dbReference>
<dbReference type="InterPro" id="IPR039794">
    <property type="entry name" value="Gtb1-like"/>
</dbReference>
<dbReference type="InterPro" id="IPR028146">
    <property type="entry name" value="PRKCSH_N"/>
</dbReference>
<keyword evidence="2 7" id="KW-0732">Signal</keyword>
<evidence type="ECO:0000256" key="7">
    <source>
        <dbReference type="SAM" id="SignalP"/>
    </source>
</evidence>
<reference evidence="9 10" key="1">
    <citation type="submission" date="2019-10" db="EMBL/GenBank/DDBJ databases">
        <authorList>
            <person name="Palmer J.M."/>
        </authorList>
    </citation>
    <scope>NUCLEOTIDE SEQUENCE [LARGE SCALE GENOMIC DNA]</scope>
    <source>
        <strain evidence="9 10">TWF694</strain>
    </source>
</reference>
<dbReference type="InterPro" id="IPR009011">
    <property type="entry name" value="Man6P_isomerase_rcpt-bd_dom_sf"/>
</dbReference>
<dbReference type="Gene3D" id="2.70.130.10">
    <property type="entry name" value="Mannose-6-phosphate receptor binding domain"/>
    <property type="match status" value="1"/>
</dbReference>
<feature type="compositionally biased region" description="Basic and acidic residues" evidence="6">
    <location>
        <begin position="387"/>
        <end position="399"/>
    </location>
</feature>
<evidence type="ECO:0000256" key="5">
    <source>
        <dbReference type="SAM" id="Coils"/>
    </source>
</evidence>
<comment type="caution">
    <text evidence="9">The sequence shown here is derived from an EMBL/GenBank/DDBJ whole genome shotgun (WGS) entry which is preliminary data.</text>
</comment>
<feature type="region of interest" description="Disordered" evidence="6">
    <location>
        <begin position="367"/>
        <end position="399"/>
    </location>
</feature>
<evidence type="ECO:0000313" key="10">
    <source>
        <dbReference type="Proteomes" id="UP001365542"/>
    </source>
</evidence>
<evidence type="ECO:0000256" key="6">
    <source>
        <dbReference type="SAM" id="MobiDB-lite"/>
    </source>
</evidence>
<dbReference type="Pfam" id="PF12999">
    <property type="entry name" value="PRKCSH-like"/>
    <property type="match status" value="1"/>
</dbReference>
<feature type="chain" id="PRO_5043564297" description="Glucosidase 2 subunit beta" evidence="7">
    <location>
        <begin position="17"/>
        <end position="549"/>
    </location>
</feature>
<evidence type="ECO:0000256" key="4">
    <source>
        <dbReference type="ARBA" id="ARBA00023157"/>
    </source>
</evidence>
<organism evidence="9 10">
    <name type="scientific">Orbilia ellipsospora</name>
    <dbReference type="NCBI Taxonomy" id="2528407"/>
    <lineage>
        <taxon>Eukaryota</taxon>
        <taxon>Fungi</taxon>
        <taxon>Dikarya</taxon>
        <taxon>Ascomycota</taxon>
        <taxon>Pezizomycotina</taxon>
        <taxon>Orbiliomycetes</taxon>
        <taxon>Orbiliales</taxon>
        <taxon>Orbiliaceae</taxon>
        <taxon>Orbilia</taxon>
    </lineage>
</organism>
<feature type="domain" description="MRH" evidence="8">
    <location>
        <begin position="406"/>
        <end position="532"/>
    </location>
</feature>